<dbReference type="PANTHER" id="PTHR15441:SF2">
    <property type="entry name" value="RIBONUCLEASE P_MRP PROTEIN SUBUNIT POP5"/>
    <property type="match status" value="1"/>
</dbReference>
<organism evidence="4 5">
    <name type="scientific">Coniosporium apollinis</name>
    <dbReference type="NCBI Taxonomy" id="61459"/>
    <lineage>
        <taxon>Eukaryota</taxon>
        <taxon>Fungi</taxon>
        <taxon>Dikarya</taxon>
        <taxon>Ascomycota</taxon>
        <taxon>Pezizomycotina</taxon>
        <taxon>Dothideomycetes</taxon>
        <taxon>Dothideomycetes incertae sedis</taxon>
        <taxon>Coniosporium</taxon>
    </lineage>
</organism>
<dbReference type="InterPro" id="IPR002759">
    <property type="entry name" value="Pop5/Rpp14/Rnp2-like"/>
</dbReference>
<comment type="caution">
    <text evidence="4">The sequence shown here is derived from an EMBL/GenBank/DDBJ whole genome shotgun (WGS) entry which is preliminary data.</text>
</comment>
<evidence type="ECO:0000256" key="3">
    <source>
        <dbReference type="SAM" id="MobiDB-lite"/>
    </source>
</evidence>
<evidence type="ECO:0000256" key="1">
    <source>
        <dbReference type="ARBA" id="ARBA00010800"/>
    </source>
</evidence>
<dbReference type="Gene3D" id="3.30.70.3250">
    <property type="entry name" value="Ribonuclease P, Pop5 subunit"/>
    <property type="match status" value="1"/>
</dbReference>
<proteinExistence type="inferred from homology"/>
<protein>
    <submittedName>
        <fullName evidence="4">RNA-binding protein pop5</fullName>
        <ecNumber evidence="4">3.1.26.5</ecNumber>
    </submittedName>
</protein>
<feature type="compositionally biased region" description="Acidic residues" evidence="3">
    <location>
        <begin position="155"/>
        <end position="179"/>
    </location>
</feature>
<dbReference type="EC" id="3.1.26.5" evidence="4"/>
<comment type="similarity">
    <text evidence="1">Belongs to the eukaryotic/archaeal RNase P protein component 2 family.</text>
</comment>
<gene>
    <name evidence="4" type="primary">POP5</name>
    <name evidence="4" type="ORF">H2201_000351</name>
</gene>
<sequence>MVRLKNRYLLINILYPTPSPATSVPDALKFYQPTSDKLTPQLLLRLVRDGVAELFGDYGAGIIGGSLQAIIRVTRSHYRLVWAALSFVTKLPRPLDTPCVIHVVRVSGTIRKAEEEAIRRARESVLRVRLGMGGEAQGLLKEVGTAGDGRGRGVDEDEDESMDGIEDDDDEMDEDDTGD</sequence>
<evidence type="ECO:0000313" key="4">
    <source>
        <dbReference type="EMBL" id="KAJ9669484.1"/>
    </source>
</evidence>
<feature type="region of interest" description="Disordered" evidence="3">
    <location>
        <begin position="139"/>
        <end position="179"/>
    </location>
</feature>
<dbReference type="Pfam" id="PF01900">
    <property type="entry name" value="RNase_P_Rpp14"/>
    <property type="match status" value="1"/>
</dbReference>
<evidence type="ECO:0000256" key="2">
    <source>
        <dbReference type="ARBA" id="ARBA00022694"/>
    </source>
</evidence>
<dbReference type="Proteomes" id="UP001172684">
    <property type="component" value="Unassembled WGS sequence"/>
</dbReference>
<dbReference type="SUPFAM" id="SSF160350">
    <property type="entry name" value="Rnp2-like"/>
    <property type="match status" value="1"/>
</dbReference>
<dbReference type="PANTHER" id="PTHR15441">
    <property type="entry name" value="RIBONUCLEASE P PROTEIN SUBUNIT P14"/>
    <property type="match status" value="1"/>
</dbReference>
<keyword evidence="5" id="KW-1185">Reference proteome</keyword>
<name>A0ABQ9P7D1_9PEZI</name>
<reference evidence="4" key="1">
    <citation type="submission" date="2022-10" db="EMBL/GenBank/DDBJ databases">
        <title>Culturing micro-colonial fungi from biological soil crusts in the Mojave desert and describing Neophaeococcomyces mojavensis, and introducing the new genera and species Taxawa tesnikishii.</title>
        <authorList>
            <person name="Kurbessoian T."/>
            <person name="Stajich J.E."/>
        </authorList>
    </citation>
    <scope>NUCLEOTIDE SEQUENCE</scope>
    <source>
        <strain evidence="4">TK_1</strain>
    </source>
</reference>
<accession>A0ABQ9P7D1</accession>
<dbReference type="EMBL" id="JAPDRL010000002">
    <property type="protein sequence ID" value="KAJ9669484.1"/>
    <property type="molecule type" value="Genomic_DNA"/>
</dbReference>
<evidence type="ECO:0000313" key="5">
    <source>
        <dbReference type="Proteomes" id="UP001172684"/>
    </source>
</evidence>
<dbReference type="GO" id="GO:0004526">
    <property type="term" value="F:ribonuclease P activity"/>
    <property type="evidence" value="ECO:0007669"/>
    <property type="project" value="UniProtKB-EC"/>
</dbReference>
<keyword evidence="4" id="KW-0378">Hydrolase</keyword>
<keyword evidence="2" id="KW-0819">tRNA processing</keyword>
<dbReference type="InterPro" id="IPR038085">
    <property type="entry name" value="Rnp2-like_sf"/>
</dbReference>